<protein>
    <submittedName>
        <fullName evidence="1">Uncharacterized protein</fullName>
    </submittedName>
</protein>
<dbReference type="EMBL" id="JBBNAG010000013">
    <property type="protein sequence ID" value="KAK9082992.1"/>
    <property type="molecule type" value="Genomic_DNA"/>
</dbReference>
<name>A0AAP0HFM0_9MAGN</name>
<proteinExistence type="predicted"/>
<dbReference type="AlphaFoldDB" id="A0AAP0HFM0"/>
<gene>
    <name evidence="1" type="ORF">Scep_029463</name>
</gene>
<sequence>MEESIGSVKVVPKGQMSWNDLMDKIMLEIILEEYGFGGGGNISKWVRMRSRYTTCYKDRCFDMEIISSETSRKIIIS</sequence>
<evidence type="ECO:0000313" key="1">
    <source>
        <dbReference type="EMBL" id="KAK9082992.1"/>
    </source>
</evidence>
<comment type="caution">
    <text evidence="1">The sequence shown here is derived from an EMBL/GenBank/DDBJ whole genome shotgun (WGS) entry which is preliminary data.</text>
</comment>
<keyword evidence="2" id="KW-1185">Reference proteome</keyword>
<dbReference type="Proteomes" id="UP001419268">
    <property type="component" value="Unassembled WGS sequence"/>
</dbReference>
<evidence type="ECO:0000313" key="2">
    <source>
        <dbReference type="Proteomes" id="UP001419268"/>
    </source>
</evidence>
<organism evidence="1 2">
    <name type="scientific">Stephania cephalantha</name>
    <dbReference type="NCBI Taxonomy" id="152367"/>
    <lineage>
        <taxon>Eukaryota</taxon>
        <taxon>Viridiplantae</taxon>
        <taxon>Streptophyta</taxon>
        <taxon>Embryophyta</taxon>
        <taxon>Tracheophyta</taxon>
        <taxon>Spermatophyta</taxon>
        <taxon>Magnoliopsida</taxon>
        <taxon>Ranunculales</taxon>
        <taxon>Menispermaceae</taxon>
        <taxon>Menispermoideae</taxon>
        <taxon>Cissampelideae</taxon>
        <taxon>Stephania</taxon>
    </lineage>
</organism>
<accession>A0AAP0HFM0</accession>
<reference evidence="1 2" key="1">
    <citation type="submission" date="2024-01" db="EMBL/GenBank/DDBJ databases">
        <title>Genome assemblies of Stephania.</title>
        <authorList>
            <person name="Yang L."/>
        </authorList>
    </citation>
    <scope>NUCLEOTIDE SEQUENCE [LARGE SCALE GENOMIC DNA]</scope>
    <source>
        <strain evidence="1">JXDWG</strain>
        <tissue evidence="1">Leaf</tissue>
    </source>
</reference>